<dbReference type="Gene3D" id="2.40.10.340">
    <property type="entry name" value="Rod shape-determining protein MreC, domain 1"/>
    <property type="match status" value="1"/>
</dbReference>
<dbReference type="InterPro" id="IPR055342">
    <property type="entry name" value="MreC_beta-barrel_core"/>
</dbReference>
<evidence type="ECO:0000313" key="7">
    <source>
        <dbReference type="EMBL" id="SNS48160.1"/>
    </source>
</evidence>
<organism evidence="7 8">
    <name type="scientific">Ekhidna lutea</name>
    <dbReference type="NCBI Taxonomy" id="447679"/>
    <lineage>
        <taxon>Bacteria</taxon>
        <taxon>Pseudomonadati</taxon>
        <taxon>Bacteroidota</taxon>
        <taxon>Cytophagia</taxon>
        <taxon>Cytophagales</taxon>
        <taxon>Reichenbachiellaceae</taxon>
        <taxon>Ekhidna</taxon>
    </lineage>
</organism>
<dbReference type="PANTHER" id="PTHR34138:SF1">
    <property type="entry name" value="CELL SHAPE-DETERMINING PROTEIN MREC"/>
    <property type="match status" value="1"/>
</dbReference>
<dbReference type="Proteomes" id="UP000198393">
    <property type="component" value="Unassembled WGS sequence"/>
</dbReference>
<dbReference type="GO" id="GO:0005886">
    <property type="term" value="C:plasma membrane"/>
    <property type="evidence" value="ECO:0007669"/>
    <property type="project" value="TreeGrafter"/>
</dbReference>
<dbReference type="NCBIfam" id="TIGR00219">
    <property type="entry name" value="mreC"/>
    <property type="match status" value="1"/>
</dbReference>
<evidence type="ECO:0000259" key="6">
    <source>
        <dbReference type="Pfam" id="PF04085"/>
    </source>
</evidence>
<accession>A0A239ETS8</accession>
<dbReference type="NCBIfam" id="NF010532">
    <property type="entry name" value="PRK13922.9-3"/>
    <property type="match status" value="1"/>
</dbReference>
<keyword evidence="3" id="KW-0133">Cell shape</keyword>
<evidence type="ECO:0000256" key="1">
    <source>
        <dbReference type="ARBA" id="ARBA00009369"/>
    </source>
</evidence>
<dbReference type="AlphaFoldDB" id="A0A239ETS8"/>
<evidence type="ECO:0000256" key="2">
    <source>
        <dbReference type="ARBA" id="ARBA00013855"/>
    </source>
</evidence>
<evidence type="ECO:0000256" key="5">
    <source>
        <dbReference type="SAM" id="Coils"/>
    </source>
</evidence>
<name>A0A239ETS8_EKHLU</name>
<dbReference type="InterPro" id="IPR042175">
    <property type="entry name" value="Cell/Rod_MreC_2"/>
</dbReference>
<proteinExistence type="inferred from homology"/>
<keyword evidence="5" id="KW-0175">Coiled coil</keyword>
<dbReference type="PANTHER" id="PTHR34138">
    <property type="entry name" value="CELL SHAPE-DETERMINING PROTEIN MREC"/>
    <property type="match status" value="1"/>
</dbReference>
<dbReference type="RefSeq" id="WP_089355103.1">
    <property type="nucleotide sequence ID" value="NZ_FZPD01000001.1"/>
</dbReference>
<gene>
    <name evidence="7" type="ORF">SAMN05421640_0329</name>
</gene>
<dbReference type="InterPro" id="IPR007221">
    <property type="entry name" value="MreC"/>
</dbReference>
<dbReference type="Gene3D" id="2.40.10.350">
    <property type="entry name" value="Rod shape-determining protein MreC, domain 2"/>
    <property type="match status" value="1"/>
</dbReference>
<dbReference type="InterPro" id="IPR042177">
    <property type="entry name" value="Cell/Rod_1"/>
</dbReference>
<keyword evidence="8" id="KW-1185">Reference proteome</keyword>
<protein>
    <recommendedName>
        <fullName evidence="2">Cell shape-determining protein MreC</fullName>
    </recommendedName>
    <alternativeName>
        <fullName evidence="4">Cell shape protein MreC</fullName>
    </alternativeName>
</protein>
<dbReference type="Pfam" id="PF04085">
    <property type="entry name" value="MreC"/>
    <property type="match status" value="1"/>
</dbReference>
<evidence type="ECO:0000256" key="4">
    <source>
        <dbReference type="ARBA" id="ARBA00032089"/>
    </source>
</evidence>
<sequence length="266" mass="30357">MQRLLDFLYQQREIAVFLGLEILSAWLLINFNNRYNASFLNSSNEAAASITQTTNDINDYFQLSEINEQLMLENEQLQQELRMLRSEKLNFLDTVDQYRVIGARVINNTFERAENFVTISAGVMDSVEVGMGVISSFGVVGQVKSVSDNFATIYSLLHPKVLLSAKVKRTDTKCTVQWDQETFDRAALKYIPRHIKMKVGDSIVTSGFNSVFPENILVGVVDELHLEEHMTFYEAKVKLATDFTSLYHVFVIKDVMKNEKDSLEAL</sequence>
<feature type="coiled-coil region" evidence="5">
    <location>
        <begin position="60"/>
        <end position="94"/>
    </location>
</feature>
<evidence type="ECO:0000256" key="3">
    <source>
        <dbReference type="ARBA" id="ARBA00022960"/>
    </source>
</evidence>
<comment type="similarity">
    <text evidence="1">Belongs to the MreC family.</text>
</comment>
<evidence type="ECO:0000313" key="8">
    <source>
        <dbReference type="Proteomes" id="UP000198393"/>
    </source>
</evidence>
<dbReference type="OrthoDB" id="9811827at2"/>
<dbReference type="EMBL" id="FZPD01000001">
    <property type="protein sequence ID" value="SNS48160.1"/>
    <property type="molecule type" value="Genomic_DNA"/>
</dbReference>
<feature type="domain" description="Rod shape-determining protein MreC beta-barrel core" evidence="6">
    <location>
        <begin position="105"/>
        <end position="253"/>
    </location>
</feature>
<dbReference type="GO" id="GO:0008360">
    <property type="term" value="P:regulation of cell shape"/>
    <property type="evidence" value="ECO:0007669"/>
    <property type="project" value="UniProtKB-KW"/>
</dbReference>
<reference evidence="7 8" key="1">
    <citation type="submission" date="2017-06" db="EMBL/GenBank/DDBJ databases">
        <authorList>
            <person name="Kim H.J."/>
            <person name="Triplett B.A."/>
        </authorList>
    </citation>
    <scope>NUCLEOTIDE SEQUENCE [LARGE SCALE GENOMIC DNA]</scope>
    <source>
        <strain evidence="7 8">DSM 19307</strain>
    </source>
</reference>